<dbReference type="PANTHER" id="PTHR46865:SF2">
    <property type="entry name" value="MONOOXYGENASE"/>
    <property type="match status" value="1"/>
</dbReference>
<protein>
    <recommendedName>
        <fullName evidence="2">FAD-binding domain-containing protein</fullName>
    </recommendedName>
</protein>
<comment type="caution">
    <text evidence="3">The sequence shown here is derived from an EMBL/GenBank/DDBJ whole genome shotgun (WGS) entry which is preliminary data.</text>
</comment>
<proteinExistence type="predicted"/>
<dbReference type="AlphaFoldDB" id="A0A545AXR4"/>
<organism evidence="3 4">
    <name type="scientific">Cryptosporangium phraense</name>
    <dbReference type="NCBI Taxonomy" id="2593070"/>
    <lineage>
        <taxon>Bacteria</taxon>
        <taxon>Bacillati</taxon>
        <taxon>Actinomycetota</taxon>
        <taxon>Actinomycetes</taxon>
        <taxon>Cryptosporangiales</taxon>
        <taxon>Cryptosporangiaceae</taxon>
        <taxon>Cryptosporangium</taxon>
    </lineage>
</organism>
<dbReference type="Pfam" id="PF01494">
    <property type="entry name" value="FAD_binding_3"/>
    <property type="match status" value="1"/>
</dbReference>
<keyword evidence="4" id="KW-1185">Reference proteome</keyword>
<dbReference type="Gene3D" id="3.50.50.60">
    <property type="entry name" value="FAD/NAD(P)-binding domain"/>
    <property type="match status" value="1"/>
</dbReference>
<dbReference type="InterPro" id="IPR002938">
    <property type="entry name" value="FAD-bd"/>
</dbReference>
<gene>
    <name evidence="3" type="ORF">FL583_09900</name>
</gene>
<dbReference type="Proteomes" id="UP000317982">
    <property type="component" value="Unassembled WGS sequence"/>
</dbReference>
<dbReference type="InterPro" id="IPR036188">
    <property type="entry name" value="FAD/NAD-bd_sf"/>
</dbReference>
<reference evidence="3 4" key="1">
    <citation type="submission" date="2019-07" db="EMBL/GenBank/DDBJ databases">
        <title>Cryptosporangium phraense sp. nov., isolated from plant litter.</title>
        <authorList>
            <person name="Suriyachadkun C."/>
        </authorList>
    </citation>
    <scope>NUCLEOTIDE SEQUENCE [LARGE SCALE GENOMIC DNA]</scope>
    <source>
        <strain evidence="3 4">A-T 5661</strain>
    </source>
</reference>
<dbReference type="OrthoDB" id="3356051at2"/>
<feature type="domain" description="FAD-binding" evidence="2">
    <location>
        <begin position="9"/>
        <end position="337"/>
    </location>
</feature>
<dbReference type="InterPro" id="IPR051704">
    <property type="entry name" value="FAD_aromatic-hydroxylase"/>
</dbReference>
<dbReference type="SUPFAM" id="SSF51905">
    <property type="entry name" value="FAD/NAD(P)-binding domain"/>
    <property type="match status" value="1"/>
</dbReference>
<name>A0A545AXR4_9ACTN</name>
<feature type="region of interest" description="Disordered" evidence="1">
    <location>
        <begin position="378"/>
        <end position="411"/>
    </location>
</feature>
<evidence type="ECO:0000313" key="3">
    <source>
        <dbReference type="EMBL" id="TQS45385.1"/>
    </source>
</evidence>
<dbReference type="Gene3D" id="3.30.9.10">
    <property type="entry name" value="D-Amino Acid Oxidase, subunit A, domain 2"/>
    <property type="match status" value="1"/>
</dbReference>
<dbReference type="PANTHER" id="PTHR46865">
    <property type="entry name" value="OXIDOREDUCTASE-RELATED"/>
    <property type="match status" value="1"/>
</dbReference>
<evidence type="ECO:0000313" key="4">
    <source>
        <dbReference type="Proteomes" id="UP000317982"/>
    </source>
</evidence>
<dbReference type="InParanoid" id="A0A545AXR4"/>
<dbReference type="PRINTS" id="PR00420">
    <property type="entry name" value="RNGMNOXGNASE"/>
</dbReference>
<sequence length="411" mass="43270">MVSRWRPTMRVLISGASIAGPTLAYWLVRSGHQVTIVERAPALRPGGNGVDLRAGSLRVVERMGVLPAVREHANDVRGLLFLSRSGRPAARVDLRAIADSMGTDGLEIPRGELARILYDATSDDVEYVFGETIDALAGGDVRFAGGATREFDLVVGADGTHSGVRRLAFGPEEQFVHSLGHCFAVAAAGSTLGTPRWTSLLNWPGRSIAVERPGNREHATVQFGFRYADALAAARLDVDAQKALVERIFGPLAPELTRGALDDPGFYFDALSQVKMPSWSTGRVVLVGDAAHCASPVAGAGAQLAVESAYRLAGELAGDPDGALQRYEAGHRPVVEAAQKGLFLGTVVPRTNAGILARNTLAKLPAIRLLAGLERRLRKPHPPLPDHPFSAAAPAGSPAPGSTSTAASSAN</sequence>
<accession>A0A545AXR4</accession>
<dbReference type="EMBL" id="VIRS01000005">
    <property type="protein sequence ID" value="TQS45385.1"/>
    <property type="molecule type" value="Genomic_DNA"/>
</dbReference>
<evidence type="ECO:0000259" key="2">
    <source>
        <dbReference type="Pfam" id="PF01494"/>
    </source>
</evidence>
<dbReference type="GO" id="GO:0071949">
    <property type="term" value="F:FAD binding"/>
    <property type="evidence" value="ECO:0007669"/>
    <property type="project" value="InterPro"/>
</dbReference>
<evidence type="ECO:0000256" key="1">
    <source>
        <dbReference type="SAM" id="MobiDB-lite"/>
    </source>
</evidence>
<feature type="compositionally biased region" description="Low complexity" evidence="1">
    <location>
        <begin position="390"/>
        <end position="411"/>
    </location>
</feature>